<dbReference type="InterPro" id="IPR005490">
    <property type="entry name" value="LD_TPept_cat_dom"/>
</dbReference>
<dbReference type="GO" id="GO:0005576">
    <property type="term" value="C:extracellular region"/>
    <property type="evidence" value="ECO:0007669"/>
    <property type="project" value="TreeGrafter"/>
</dbReference>
<evidence type="ECO:0000256" key="6">
    <source>
        <dbReference type="PROSITE-ProRule" id="PRU01373"/>
    </source>
</evidence>
<evidence type="ECO:0000313" key="9">
    <source>
        <dbReference type="EMBL" id="MDQ1106541.1"/>
    </source>
</evidence>
<dbReference type="InterPro" id="IPR036365">
    <property type="entry name" value="PGBD-like_sf"/>
</dbReference>
<dbReference type="GO" id="GO:0018104">
    <property type="term" value="P:peptidoglycan-protein cross-linking"/>
    <property type="evidence" value="ECO:0007669"/>
    <property type="project" value="TreeGrafter"/>
</dbReference>
<feature type="region of interest" description="Disordered" evidence="7">
    <location>
        <begin position="37"/>
        <end position="92"/>
    </location>
</feature>
<dbReference type="PROSITE" id="PS52029">
    <property type="entry name" value="LD_TPASE"/>
    <property type="match status" value="1"/>
</dbReference>
<evidence type="ECO:0000256" key="3">
    <source>
        <dbReference type="ARBA" id="ARBA00022960"/>
    </source>
</evidence>
<dbReference type="RefSeq" id="WP_307204304.1">
    <property type="nucleotide sequence ID" value="NZ_JAUTAN010000001.1"/>
</dbReference>
<name>A0AAJ1U8W7_9ACTN</name>
<dbReference type="Pfam" id="PF03734">
    <property type="entry name" value="YkuD"/>
    <property type="match status" value="1"/>
</dbReference>
<keyword evidence="2" id="KW-0808">Transferase</keyword>
<dbReference type="CDD" id="cd16913">
    <property type="entry name" value="YkuD_like"/>
    <property type="match status" value="1"/>
</dbReference>
<dbReference type="GO" id="GO:0071555">
    <property type="term" value="P:cell wall organization"/>
    <property type="evidence" value="ECO:0007669"/>
    <property type="project" value="UniProtKB-UniRule"/>
</dbReference>
<evidence type="ECO:0000256" key="2">
    <source>
        <dbReference type="ARBA" id="ARBA00022679"/>
    </source>
</evidence>
<keyword evidence="4 6" id="KW-0573">Peptidoglycan synthesis</keyword>
<dbReference type="InterPro" id="IPR038063">
    <property type="entry name" value="Transpep_catalytic_dom"/>
</dbReference>
<organism evidence="9 10">
    <name type="scientific">Nocardioides zeae</name>
    <dbReference type="NCBI Taxonomy" id="1457234"/>
    <lineage>
        <taxon>Bacteria</taxon>
        <taxon>Bacillati</taxon>
        <taxon>Actinomycetota</taxon>
        <taxon>Actinomycetes</taxon>
        <taxon>Propionibacteriales</taxon>
        <taxon>Nocardioidaceae</taxon>
        <taxon>Nocardioides</taxon>
    </lineage>
</organism>
<dbReference type="Gene3D" id="1.10.101.10">
    <property type="entry name" value="PGBD-like superfamily/PGBD"/>
    <property type="match status" value="1"/>
</dbReference>
<dbReference type="Pfam" id="PF01471">
    <property type="entry name" value="PG_binding_1"/>
    <property type="match status" value="1"/>
</dbReference>
<feature type="active site" description="Nucleophile" evidence="6">
    <location>
        <position position="265"/>
    </location>
</feature>
<dbReference type="InterPro" id="IPR050979">
    <property type="entry name" value="LD-transpeptidase"/>
</dbReference>
<evidence type="ECO:0000256" key="1">
    <source>
        <dbReference type="ARBA" id="ARBA00004752"/>
    </source>
</evidence>
<evidence type="ECO:0000256" key="5">
    <source>
        <dbReference type="ARBA" id="ARBA00023316"/>
    </source>
</evidence>
<dbReference type="GO" id="GO:0016740">
    <property type="term" value="F:transferase activity"/>
    <property type="evidence" value="ECO:0007669"/>
    <property type="project" value="UniProtKB-KW"/>
</dbReference>
<keyword evidence="3 6" id="KW-0133">Cell shape</keyword>
<accession>A0AAJ1U8W7</accession>
<evidence type="ECO:0000256" key="4">
    <source>
        <dbReference type="ARBA" id="ARBA00022984"/>
    </source>
</evidence>
<dbReference type="Gene3D" id="2.40.440.10">
    <property type="entry name" value="L,D-transpeptidase catalytic domain-like"/>
    <property type="match status" value="1"/>
</dbReference>
<dbReference type="SUPFAM" id="SSF141523">
    <property type="entry name" value="L,D-transpeptidase catalytic domain-like"/>
    <property type="match status" value="1"/>
</dbReference>
<proteinExistence type="predicted"/>
<feature type="compositionally biased region" description="Low complexity" evidence="7">
    <location>
        <begin position="40"/>
        <end position="50"/>
    </location>
</feature>
<feature type="domain" description="L,D-TPase catalytic" evidence="8">
    <location>
        <begin position="178"/>
        <end position="290"/>
    </location>
</feature>
<reference evidence="9" key="1">
    <citation type="submission" date="2023-07" db="EMBL/GenBank/DDBJ databases">
        <title>Functional and genomic diversity of the sorghum phyllosphere microbiome.</title>
        <authorList>
            <person name="Shade A."/>
        </authorList>
    </citation>
    <scope>NUCLEOTIDE SEQUENCE</scope>
    <source>
        <strain evidence="9">SORGH_AS_1067</strain>
    </source>
</reference>
<feature type="compositionally biased region" description="Pro residues" evidence="7">
    <location>
        <begin position="51"/>
        <end position="68"/>
    </location>
</feature>
<comment type="pathway">
    <text evidence="1 6">Cell wall biogenesis; peptidoglycan biosynthesis.</text>
</comment>
<dbReference type="PANTHER" id="PTHR30582">
    <property type="entry name" value="L,D-TRANSPEPTIDASE"/>
    <property type="match status" value="1"/>
</dbReference>
<sequence length="292" mass="31440">MRILRGVLVTLLALGVTSGLAVAVGYAGVTYRAEAEHRAATAPSPEATPSTTPPTTPPTTPAPAPEPEPQPEPEPEPEPELVPGPALYAAGDSGDEVRDLQARLVQIDWLPSVTGEYDAATVAAVEGFQAKRGFPVTGEVDERTLDRVHAMTGPPTYEEMHDIVPVTGALDARCRTGRVLCVDKSTRTLRWVVDGQVLQTFDVRFGREGMETREGAFRVERKSRDHVSSIYDTSMPFAMFFSGGQAVHYSPDFAANGYDGASHGCVNVRDREGIAALFDQVRVGDGVVVYWS</sequence>
<comment type="caution">
    <text evidence="9">The sequence shown here is derived from an EMBL/GenBank/DDBJ whole genome shotgun (WGS) entry which is preliminary data.</text>
</comment>
<gene>
    <name evidence="9" type="ORF">QE405_003825</name>
</gene>
<dbReference type="GO" id="GO:0008360">
    <property type="term" value="P:regulation of cell shape"/>
    <property type="evidence" value="ECO:0007669"/>
    <property type="project" value="UniProtKB-UniRule"/>
</dbReference>
<keyword evidence="5 6" id="KW-0961">Cell wall biogenesis/degradation</keyword>
<dbReference type="Proteomes" id="UP001239215">
    <property type="component" value="Unassembled WGS sequence"/>
</dbReference>
<protein>
    <submittedName>
        <fullName evidence="9">Peptidoglycan hydrolase-like protein with peptidoglycan-binding domain</fullName>
    </submittedName>
</protein>
<dbReference type="SUPFAM" id="SSF47090">
    <property type="entry name" value="PGBD-like"/>
    <property type="match status" value="1"/>
</dbReference>
<keyword evidence="9" id="KW-0378">Hydrolase</keyword>
<feature type="compositionally biased region" description="Acidic residues" evidence="7">
    <location>
        <begin position="69"/>
        <end position="79"/>
    </location>
</feature>
<dbReference type="PANTHER" id="PTHR30582:SF33">
    <property type="entry name" value="EXPORTED PROTEIN"/>
    <property type="match status" value="1"/>
</dbReference>
<feature type="active site" description="Proton donor/acceptor" evidence="6">
    <location>
        <position position="248"/>
    </location>
</feature>
<evidence type="ECO:0000256" key="7">
    <source>
        <dbReference type="SAM" id="MobiDB-lite"/>
    </source>
</evidence>
<evidence type="ECO:0000259" key="8">
    <source>
        <dbReference type="PROSITE" id="PS52029"/>
    </source>
</evidence>
<dbReference type="InterPro" id="IPR002477">
    <property type="entry name" value="Peptidoglycan-bd-like"/>
</dbReference>
<evidence type="ECO:0000313" key="10">
    <source>
        <dbReference type="Proteomes" id="UP001239215"/>
    </source>
</evidence>
<dbReference type="InterPro" id="IPR036366">
    <property type="entry name" value="PGBDSf"/>
</dbReference>
<dbReference type="GO" id="GO:0071972">
    <property type="term" value="F:peptidoglycan L,D-transpeptidase activity"/>
    <property type="evidence" value="ECO:0007669"/>
    <property type="project" value="TreeGrafter"/>
</dbReference>
<dbReference type="AlphaFoldDB" id="A0AAJ1U8W7"/>
<dbReference type="EMBL" id="JAUTAN010000001">
    <property type="protein sequence ID" value="MDQ1106541.1"/>
    <property type="molecule type" value="Genomic_DNA"/>
</dbReference>